<dbReference type="InterPro" id="IPR027417">
    <property type="entry name" value="P-loop_NTPase"/>
</dbReference>
<proteinExistence type="inferred from homology"/>
<dbReference type="Gene3D" id="3.40.50.300">
    <property type="entry name" value="P-loop containing nucleotide triphosphate hydrolases"/>
    <property type="match status" value="1"/>
</dbReference>
<dbReference type="PIRSF" id="PIRSF005052">
    <property type="entry name" value="P-loopkin"/>
    <property type="match status" value="1"/>
</dbReference>
<gene>
    <name evidence="7" type="primary">rapZ</name>
    <name evidence="7" type="ORF">H9838_02815</name>
</gene>
<evidence type="ECO:0000256" key="3">
    <source>
        <dbReference type="ARBA" id="ARBA00023134"/>
    </source>
</evidence>
<dbReference type="NCBIfam" id="NF003828">
    <property type="entry name" value="PRK05416.1"/>
    <property type="match status" value="1"/>
</dbReference>
<dbReference type="GO" id="GO:0005524">
    <property type="term" value="F:ATP binding"/>
    <property type="evidence" value="ECO:0007669"/>
    <property type="project" value="UniProtKB-UniRule"/>
</dbReference>
<feature type="binding site" evidence="4">
    <location>
        <begin position="8"/>
        <end position="15"/>
    </location>
    <ligand>
        <name>ATP</name>
        <dbReference type="ChEBI" id="CHEBI:30616"/>
    </ligand>
</feature>
<dbReference type="InterPro" id="IPR053931">
    <property type="entry name" value="RapZ_C"/>
</dbReference>
<feature type="binding site" evidence="4">
    <location>
        <begin position="59"/>
        <end position="62"/>
    </location>
    <ligand>
        <name>GTP</name>
        <dbReference type="ChEBI" id="CHEBI:37565"/>
    </ligand>
</feature>
<keyword evidence="1 4" id="KW-0547">Nucleotide-binding</keyword>
<dbReference type="EMBL" id="DXDU01000048">
    <property type="protein sequence ID" value="HIY26085.1"/>
    <property type="molecule type" value="Genomic_DNA"/>
</dbReference>
<dbReference type="InterPro" id="IPR005337">
    <property type="entry name" value="RapZ-like"/>
</dbReference>
<reference evidence="7" key="2">
    <citation type="submission" date="2021-04" db="EMBL/GenBank/DDBJ databases">
        <authorList>
            <person name="Gilroy R."/>
        </authorList>
    </citation>
    <scope>NUCLEOTIDE SEQUENCE</scope>
    <source>
        <strain evidence="7">1282</strain>
    </source>
</reference>
<name>A0A9D1YBZ4_9FIRM</name>
<dbReference type="HAMAP" id="MF_00636">
    <property type="entry name" value="RapZ_like"/>
    <property type="match status" value="1"/>
</dbReference>
<dbReference type="Pfam" id="PF22740">
    <property type="entry name" value="PapZ_C"/>
    <property type="match status" value="1"/>
</dbReference>
<evidence type="ECO:0000256" key="4">
    <source>
        <dbReference type="HAMAP-Rule" id="MF_00636"/>
    </source>
</evidence>
<organism evidence="7 8">
    <name type="scientific">Candidatus Acutalibacter pullistercoris</name>
    <dbReference type="NCBI Taxonomy" id="2838418"/>
    <lineage>
        <taxon>Bacteria</taxon>
        <taxon>Bacillati</taxon>
        <taxon>Bacillota</taxon>
        <taxon>Clostridia</taxon>
        <taxon>Eubacteriales</taxon>
        <taxon>Acutalibacteraceae</taxon>
        <taxon>Acutalibacter</taxon>
    </lineage>
</organism>
<feature type="domain" description="RapZ C-terminal" evidence="6">
    <location>
        <begin position="165"/>
        <end position="284"/>
    </location>
</feature>
<dbReference type="PANTHER" id="PTHR30448">
    <property type="entry name" value="RNASE ADAPTER PROTEIN RAPZ"/>
    <property type="match status" value="1"/>
</dbReference>
<dbReference type="SUPFAM" id="SSF52540">
    <property type="entry name" value="P-loop containing nucleoside triphosphate hydrolases"/>
    <property type="match status" value="1"/>
</dbReference>
<dbReference type="GO" id="GO:0005525">
    <property type="term" value="F:GTP binding"/>
    <property type="evidence" value="ECO:0007669"/>
    <property type="project" value="UniProtKB-UniRule"/>
</dbReference>
<dbReference type="PANTHER" id="PTHR30448:SF0">
    <property type="entry name" value="RNASE ADAPTER PROTEIN RAPZ"/>
    <property type="match status" value="1"/>
</dbReference>
<evidence type="ECO:0000256" key="2">
    <source>
        <dbReference type="ARBA" id="ARBA00022840"/>
    </source>
</evidence>
<evidence type="ECO:0000256" key="1">
    <source>
        <dbReference type="ARBA" id="ARBA00022741"/>
    </source>
</evidence>
<dbReference type="Proteomes" id="UP000823915">
    <property type="component" value="Unassembled WGS sequence"/>
</dbReference>
<evidence type="ECO:0000313" key="8">
    <source>
        <dbReference type="Proteomes" id="UP000823915"/>
    </source>
</evidence>
<keyword evidence="3 4" id="KW-0342">GTP-binding</keyword>
<dbReference type="AlphaFoldDB" id="A0A9D1YBZ4"/>
<evidence type="ECO:0000259" key="6">
    <source>
        <dbReference type="Pfam" id="PF22740"/>
    </source>
</evidence>
<evidence type="ECO:0000313" key="7">
    <source>
        <dbReference type="EMBL" id="HIY26085.1"/>
    </source>
</evidence>
<dbReference type="InterPro" id="IPR053930">
    <property type="entry name" value="RapZ-like_N"/>
</dbReference>
<protein>
    <submittedName>
        <fullName evidence="7">RNase adapter RapZ</fullName>
    </submittedName>
</protein>
<keyword evidence="2 4" id="KW-0067">ATP-binding</keyword>
<evidence type="ECO:0000259" key="5">
    <source>
        <dbReference type="Pfam" id="PF03668"/>
    </source>
</evidence>
<comment type="caution">
    <text evidence="7">The sequence shown here is derived from an EMBL/GenBank/DDBJ whole genome shotgun (WGS) entry which is preliminary data.</text>
</comment>
<reference evidence="7" key="1">
    <citation type="journal article" date="2021" name="PeerJ">
        <title>Extensive microbial diversity within the chicken gut microbiome revealed by metagenomics and culture.</title>
        <authorList>
            <person name="Gilroy R."/>
            <person name="Ravi A."/>
            <person name="Getino M."/>
            <person name="Pursley I."/>
            <person name="Horton D.L."/>
            <person name="Alikhan N.F."/>
            <person name="Baker D."/>
            <person name="Gharbi K."/>
            <person name="Hall N."/>
            <person name="Watson M."/>
            <person name="Adriaenssens E.M."/>
            <person name="Foster-Nyarko E."/>
            <person name="Jarju S."/>
            <person name="Secka A."/>
            <person name="Antonio M."/>
            <person name="Oren A."/>
            <person name="Chaudhuri R.R."/>
            <person name="La Ragione R."/>
            <person name="Hildebrand F."/>
            <person name="Pallen M.J."/>
        </authorList>
    </citation>
    <scope>NUCLEOTIDE SEQUENCE</scope>
    <source>
        <strain evidence="7">1282</strain>
    </source>
</reference>
<dbReference type="Pfam" id="PF03668">
    <property type="entry name" value="RapZ-like_N"/>
    <property type="match status" value="1"/>
</dbReference>
<sequence length="286" mass="32164">MEFVIVTGLSGAGKTQVLHAMEDMGFFCVDNLPPALIPVFYDLCVKSEDIMGRVAVVTDTRGGELFKSFFKAMEALKRDKKSYKILFLDASDAVLVRRFKETRRKHPLSDGLNGSLESAVKLEREMLKPMKESSDYVIDTSGVSPAQLRSRIAQLFLTQASDSLAVHCISFGFKFGIPMEADLVFDVRCLPNPFYDEKLRPMTGLDLPVKRYVMEKEETKGFVARFTDMIDYLLPLYAKEGKSQLVIAVGCTGGHHRSVALAQYMHDHLAEQGVRCSVTHRDMQKY</sequence>
<accession>A0A9D1YBZ4</accession>
<feature type="domain" description="RapZ-like N-terminal" evidence="5">
    <location>
        <begin position="1"/>
        <end position="159"/>
    </location>
</feature>